<dbReference type="KEGG" id="pco:PHACADRAFT_93211"/>
<dbReference type="RefSeq" id="XP_007394734.1">
    <property type="nucleotide sequence ID" value="XM_007394672.1"/>
</dbReference>
<dbReference type="STRING" id="650164.K5WD23"/>
<evidence type="ECO:0000313" key="1">
    <source>
        <dbReference type="EMBL" id="EKM56904.1"/>
    </source>
</evidence>
<name>K5WD23_PHACS</name>
<proteinExistence type="predicted"/>
<protein>
    <submittedName>
        <fullName evidence="1">Uncharacterized protein</fullName>
    </submittedName>
</protein>
<dbReference type="Proteomes" id="UP000008370">
    <property type="component" value="Unassembled WGS sequence"/>
</dbReference>
<reference evidence="1 2" key="1">
    <citation type="journal article" date="2012" name="BMC Genomics">
        <title>Comparative genomics of the white-rot fungi, Phanerochaete carnosa and P. chrysosporium, to elucidate the genetic basis of the distinct wood types they colonize.</title>
        <authorList>
            <person name="Suzuki H."/>
            <person name="MacDonald J."/>
            <person name="Syed K."/>
            <person name="Salamov A."/>
            <person name="Hori C."/>
            <person name="Aerts A."/>
            <person name="Henrissat B."/>
            <person name="Wiebenga A."/>
            <person name="vanKuyk P.A."/>
            <person name="Barry K."/>
            <person name="Lindquist E."/>
            <person name="LaButti K."/>
            <person name="Lapidus A."/>
            <person name="Lucas S."/>
            <person name="Coutinho P."/>
            <person name="Gong Y."/>
            <person name="Samejima M."/>
            <person name="Mahadevan R."/>
            <person name="Abou-Zaid M."/>
            <person name="de Vries R.P."/>
            <person name="Igarashi K."/>
            <person name="Yadav J.S."/>
            <person name="Grigoriev I.V."/>
            <person name="Master E.R."/>
        </authorList>
    </citation>
    <scope>NUCLEOTIDE SEQUENCE [LARGE SCALE GENOMIC DNA]</scope>
    <source>
        <strain evidence="1 2">HHB-10118-sp</strain>
    </source>
</reference>
<accession>K5WD23</accession>
<organism evidence="1 2">
    <name type="scientific">Phanerochaete carnosa (strain HHB-10118-sp)</name>
    <name type="common">White-rot fungus</name>
    <name type="synonym">Peniophora carnosa</name>
    <dbReference type="NCBI Taxonomy" id="650164"/>
    <lineage>
        <taxon>Eukaryota</taxon>
        <taxon>Fungi</taxon>
        <taxon>Dikarya</taxon>
        <taxon>Basidiomycota</taxon>
        <taxon>Agaricomycotina</taxon>
        <taxon>Agaricomycetes</taxon>
        <taxon>Polyporales</taxon>
        <taxon>Phanerochaetaceae</taxon>
        <taxon>Phanerochaete</taxon>
    </lineage>
</organism>
<dbReference type="EMBL" id="JH930471">
    <property type="protein sequence ID" value="EKM56904.1"/>
    <property type="molecule type" value="Genomic_DNA"/>
</dbReference>
<dbReference type="InParanoid" id="K5WD23"/>
<keyword evidence="2" id="KW-1185">Reference proteome</keyword>
<gene>
    <name evidence="1" type="ORF">PHACADRAFT_93211</name>
</gene>
<dbReference type="AlphaFoldDB" id="K5WD23"/>
<dbReference type="OrthoDB" id="412109at2759"/>
<dbReference type="GeneID" id="18920825"/>
<evidence type="ECO:0000313" key="2">
    <source>
        <dbReference type="Proteomes" id="UP000008370"/>
    </source>
</evidence>
<dbReference type="HOGENOM" id="CLU_074404_2_0_1"/>
<sequence>MSKEDVLRLFEEHERIWLRIPTLDMLSWNSFAWPMLKKPSSPEELTTAAISAYVLNSYLPQDRSDKDRIKEHIKRWHPDRFETKLLPKVRSDEREKVKEGAGQVVRSLNELLTKSGSSLF</sequence>